<accession>A0A9D2U5E6</accession>
<comment type="caution">
    <text evidence="1">The sequence shown here is derived from an EMBL/GenBank/DDBJ whole genome shotgun (WGS) entry which is preliminary data.</text>
</comment>
<dbReference type="EMBL" id="DWUX01000188">
    <property type="protein sequence ID" value="HJD40427.1"/>
    <property type="molecule type" value="Genomic_DNA"/>
</dbReference>
<name>A0A9D2U5E6_9FIRM</name>
<dbReference type="Proteomes" id="UP000823850">
    <property type="component" value="Unassembled WGS sequence"/>
</dbReference>
<gene>
    <name evidence="1" type="ORF">H9913_10410</name>
</gene>
<evidence type="ECO:0000313" key="2">
    <source>
        <dbReference type="Proteomes" id="UP000823850"/>
    </source>
</evidence>
<organism evidence="1 2">
    <name type="scientific">Candidatus Blautia stercoripullorum</name>
    <dbReference type="NCBI Taxonomy" id="2838502"/>
    <lineage>
        <taxon>Bacteria</taxon>
        <taxon>Bacillati</taxon>
        <taxon>Bacillota</taxon>
        <taxon>Clostridia</taxon>
        <taxon>Lachnospirales</taxon>
        <taxon>Lachnospiraceae</taxon>
        <taxon>Blautia</taxon>
    </lineage>
</organism>
<proteinExistence type="predicted"/>
<protein>
    <submittedName>
        <fullName evidence="1">Uncharacterized protein</fullName>
    </submittedName>
</protein>
<sequence>MDYWKVGEKYEVKKIRHDRPFVLCLLCCICCDRIRRGSSFGLACDYTVD</sequence>
<reference evidence="1" key="2">
    <citation type="submission" date="2021-04" db="EMBL/GenBank/DDBJ databases">
        <authorList>
            <person name="Gilroy R."/>
        </authorList>
    </citation>
    <scope>NUCLEOTIDE SEQUENCE</scope>
    <source>
        <strain evidence="1">ChiW19-6364</strain>
    </source>
</reference>
<dbReference type="AlphaFoldDB" id="A0A9D2U5E6"/>
<evidence type="ECO:0000313" key="1">
    <source>
        <dbReference type="EMBL" id="HJD40427.1"/>
    </source>
</evidence>
<reference evidence="1" key="1">
    <citation type="journal article" date="2021" name="PeerJ">
        <title>Extensive microbial diversity within the chicken gut microbiome revealed by metagenomics and culture.</title>
        <authorList>
            <person name="Gilroy R."/>
            <person name="Ravi A."/>
            <person name="Getino M."/>
            <person name="Pursley I."/>
            <person name="Horton D.L."/>
            <person name="Alikhan N.F."/>
            <person name="Baker D."/>
            <person name="Gharbi K."/>
            <person name="Hall N."/>
            <person name="Watson M."/>
            <person name="Adriaenssens E.M."/>
            <person name="Foster-Nyarko E."/>
            <person name="Jarju S."/>
            <person name="Secka A."/>
            <person name="Antonio M."/>
            <person name="Oren A."/>
            <person name="Chaudhuri R.R."/>
            <person name="La Ragione R."/>
            <person name="Hildebrand F."/>
            <person name="Pallen M.J."/>
        </authorList>
    </citation>
    <scope>NUCLEOTIDE SEQUENCE</scope>
    <source>
        <strain evidence="1">ChiW19-6364</strain>
    </source>
</reference>